<dbReference type="InterPro" id="IPR001810">
    <property type="entry name" value="F-box_dom"/>
</dbReference>
<dbReference type="PANTHER" id="PTHR14604:SF4">
    <property type="entry name" value="F-BOX DOMAIN-CONTAINING PROTEIN"/>
    <property type="match status" value="1"/>
</dbReference>
<dbReference type="EMBL" id="WJBH02000005">
    <property type="protein sequence ID" value="KAI9558748.1"/>
    <property type="molecule type" value="Genomic_DNA"/>
</dbReference>
<dbReference type="SMART" id="SM00320">
    <property type="entry name" value="WD40"/>
    <property type="match status" value="3"/>
</dbReference>
<dbReference type="InterPro" id="IPR001680">
    <property type="entry name" value="WD40_rpt"/>
</dbReference>
<evidence type="ECO:0000259" key="2">
    <source>
        <dbReference type="Pfam" id="PF12937"/>
    </source>
</evidence>
<dbReference type="Pfam" id="PF12937">
    <property type="entry name" value="F-box-like"/>
    <property type="match status" value="1"/>
</dbReference>
<protein>
    <recommendedName>
        <fullName evidence="2">F-box domain-containing protein</fullName>
    </recommendedName>
</protein>
<keyword evidence="1" id="KW-0853">WD repeat</keyword>
<evidence type="ECO:0000313" key="4">
    <source>
        <dbReference type="Proteomes" id="UP000820818"/>
    </source>
</evidence>
<sequence>METSKSMEDIVSHLVKRHMNMVAENILSFLDHTSLQSCEFVSKTWYLVIRNGKLWERLYKRVSQKKPLLQKLMICRKLEAKHDTENDEFLYKKLFCALHTLEQNWSSGQYKTYLKAVGDVSVSIFTMDARRILFGLRTSPSVPSSIMVWNRWTMESEHLLVGHQEWITDMQICGDLIFCSYYDGTILVWDLKTKEVVQQFQDQEVVDWVVIHAAHGLLITCTSVLSGVTDRDTSVTIRRIHSPTEMVIEKTEEISNMKVNKLVSDDNYFAVFLSSSGGNCIKLQLRSTVDFQCVHEISNVILREDSYAYHSGWLVTGSSEGIIKVWNPVTQTCVQTWNSQEKIEDLHLSSKHIVTGNSDGKLSVWNLPISDRINLLEQPSPRCLFQTNSAEEVSTMDPSLIVDELQILTISVKDIPKTDASTTALTVRDFLN</sequence>
<comment type="caution">
    <text evidence="3">The sequence shown here is derived from an EMBL/GenBank/DDBJ whole genome shotgun (WGS) entry which is preliminary data.</text>
</comment>
<dbReference type="InterPro" id="IPR015943">
    <property type="entry name" value="WD40/YVTN_repeat-like_dom_sf"/>
</dbReference>
<dbReference type="Proteomes" id="UP000820818">
    <property type="component" value="Linkage Group LG5"/>
</dbReference>
<gene>
    <name evidence="3" type="ORF">GHT06_015537</name>
</gene>
<organism evidence="3 4">
    <name type="scientific">Daphnia sinensis</name>
    <dbReference type="NCBI Taxonomy" id="1820382"/>
    <lineage>
        <taxon>Eukaryota</taxon>
        <taxon>Metazoa</taxon>
        <taxon>Ecdysozoa</taxon>
        <taxon>Arthropoda</taxon>
        <taxon>Crustacea</taxon>
        <taxon>Branchiopoda</taxon>
        <taxon>Diplostraca</taxon>
        <taxon>Cladocera</taxon>
        <taxon>Anomopoda</taxon>
        <taxon>Daphniidae</taxon>
        <taxon>Daphnia</taxon>
        <taxon>Daphnia similis group</taxon>
    </lineage>
</organism>
<dbReference type="SUPFAM" id="SSF81383">
    <property type="entry name" value="F-box domain"/>
    <property type="match status" value="1"/>
</dbReference>
<dbReference type="Pfam" id="PF00400">
    <property type="entry name" value="WD40"/>
    <property type="match status" value="2"/>
</dbReference>
<dbReference type="AlphaFoldDB" id="A0AAD5PUR1"/>
<dbReference type="SUPFAM" id="SSF50978">
    <property type="entry name" value="WD40 repeat-like"/>
    <property type="match status" value="1"/>
</dbReference>
<name>A0AAD5PUR1_9CRUS</name>
<dbReference type="PROSITE" id="PS50082">
    <property type="entry name" value="WD_REPEATS_2"/>
    <property type="match status" value="1"/>
</dbReference>
<dbReference type="Gene3D" id="2.130.10.10">
    <property type="entry name" value="YVTN repeat-like/Quinoprotein amine dehydrogenase"/>
    <property type="match status" value="1"/>
</dbReference>
<dbReference type="InterPro" id="IPR050995">
    <property type="entry name" value="WD-F-box_domain-protein"/>
</dbReference>
<dbReference type="Gene3D" id="1.20.1280.50">
    <property type="match status" value="1"/>
</dbReference>
<dbReference type="InterPro" id="IPR036322">
    <property type="entry name" value="WD40_repeat_dom_sf"/>
</dbReference>
<feature type="repeat" description="WD" evidence="1">
    <location>
        <begin position="160"/>
        <end position="199"/>
    </location>
</feature>
<accession>A0AAD5PUR1</accession>
<evidence type="ECO:0000313" key="3">
    <source>
        <dbReference type="EMBL" id="KAI9558748.1"/>
    </source>
</evidence>
<dbReference type="InterPro" id="IPR036047">
    <property type="entry name" value="F-box-like_dom_sf"/>
</dbReference>
<keyword evidence="4" id="KW-1185">Reference proteome</keyword>
<dbReference type="PANTHER" id="PTHR14604">
    <property type="entry name" value="WD40 REPEAT PF20"/>
    <property type="match status" value="1"/>
</dbReference>
<evidence type="ECO:0000256" key="1">
    <source>
        <dbReference type="PROSITE-ProRule" id="PRU00221"/>
    </source>
</evidence>
<feature type="domain" description="F-box" evidence="2">
    <location>
        <begin position="25"/>
        <end position="60"/>
    </location>
</feature>
<proteinExistence type="predicted"/>
<reference evidence="3 4" key="1">
    <citation type="submission" date="2022-05" db="EMBL/GenBank/DDBJ databases">
        <title>A multi-omics perspective on studying reproductive biology in Daphnia sinensis.</title>
        <authorList>
            <person name="Jia J."/>
        </authorList>
    </citation>
    <scope>NUCLEOTIDE SEQUENCE [LARGE SCALE GENOMIC DNA]</scope>
    <source>
        <strain evidence="3 4">WSL</strain>
    </source>
</reference>